<dbReference type="STRING" id="45065.Lgee_0616"/>
<sequence>MIVTFLYAFSIFSVTYFALLGAWYTTLLLASFPEVLKKFRETTYGNIEHLIDVQSLIPITIVTPAFNEEKRILNMVNSILQSHYKNVHMIIVSDGSTDGTIALLDREFHLEEVPVIIRETIPTEKIRHCYVSKRNSNLMVLDKEHSPWHCAADSVNAGFNACQTPVMLTIDADTVLEPEALSRMMFTFLTKSHCVAVSGSVYVLNDNIVENGKLLTSVLPEHFISAVQGVEYLRSFLYGRAGLNVFGGAMCYPGAFTLFETECLRDVGGYDTQNFSYDAEIITKIHHYMRKNKFPHTLNHSPNAFSWTEVPSTLKSFWNQRDKWQRGMWRSVMRHIGMFFNPRYGIVGMITFPAYIFFEVLGPVIECLTFITLVIAWILGDINVTVLLWFLFLAWGYITLVSVAMVFLNLISFNRYRRWTDTFRVIGLVFAEMFGFRQFRAVCCTVATVKYMFNRARSKPL</sequence>
<name>A0A0W0U575_9GAMM</name>
<organism evidence="4 5">
    <name type="scientific">Legionella geestiana</name>
    <dbReference type="NCBI Taxonomy" id="45065"/>
    <lineage>
        <taxon>Bacteria</taxon>
        <taxon>Pseudomonadati</taxon>
        <taxon>Pseudomonadota</taxon>
        <taxon>Gammaproteobacteria</taxon>
        <taxon>Legionellales</taxon>
        <taxon>Legionellaceae</taxon>
        <taxon>Legionella</taxon>
    </lineage>
</organism>
<keyword evidence="3 4" id="KW-0808">Transferase</keyword>
<reference evidence="4 5" key="1">
    <citation type="submission" date="2015-11" db="EMBL/GenBank/DDBJ databases">
        <title>Genomic analysis of 38 Legionella species identifies large and diverse effector repertoires.</title>
        <authorList>
            <person name="Burstein D."/>
            <person name="Amaro F."/>
            <person name="Zusman T."/>
            <person name="Lifshitz Z."/>
            <person name="Cohen O."/>
            <person name="Gilbert J.A."/>
            <person name="Pupko T."/>
            <person name="Shuman H.A."/>
            <person name="Segal G."/>
        </authorList>
    </citation>
    <scope>NUCLEOTIDE SEQUENCE [LARGE SCALE GENOMIC DNA]</scope>
    <source>
        <strain evidence="4 5">ATCC 49504</strain>
    </source>
</reference>
<dbReference type="Pfam" id="PF13641">
    <property type="entry name" value="Glyco_tranf_2_3"/>
    <property type="match status" value="1"/>
</dbReference>
<evidence type="ECO:0000313" key="5">
    <source>
        <dbReference type="Proteomes" id="UP000054785"/>
    </source>
</evidence>
<dbReference type="PATRIC" id="fig|45065.4.peg.655"/>
<evidence type="ECO:0000256" key="1">
    <source>
        <dbReference type="ARBA" id="ARBA00006739"/>
    </source>
</evidence>
<dbReference type="SUPFAM" id="SSF53448">
    <property type="entry name" value="Nucleotide-diphospho-sugar transferases"/>
    <property type="match status" value="1"/>
</dbReference>
<dbReference type="GO" id="GO:0016757">
    <property type="term" value="F:glycosyltransferase activity"/>
    <property type="evidence" value="ECO:0007669"/>
    <property type="project" value="UniProtKB-KW"/>
</dbReference>
<protein>
    <submittedName>
        <fullName evidence="4">Glycosyl transferase family protein</fullName>
    </submittedName>
</protein>
<dbReference type="PANTHER" id="PTHR43630">
    <property type="entry name" value="POLY-BETA-1,6-N-ACETYL-D-GLUCOSAMINE SYNTHASE"/>
    <property type="match status" value="1"/>
</dbReference>
<dbReference type="InterPro" id="IPR029044">
    <property type="entry name" value="Nucleotide-diphossugar_trans"/>
</dbReference>
<proteinExistence type="inferred from homology"/>
<dbReference type="Proteomes" id="UP000054785">
    <property type="component" value="Unassembled WGS sequence"/>
</dbReference>
<dbReference type="PANTHER" id="PTHR43630:SF1">
    <property type="entry name" value="POLY-BETA-1,6-N-ACETYL-D-GLUCOSAMINE SYNTHASE"/>
    <property type="match status" value="1"/>
</dbReference>
<keyword evidence="2" id="KW-0328">Glycosyltransferase</keyword>
<gene>
    <name evidence="4" type="ORF">Lgee_0616</name>
</gene>
<comment type="similarity">
    <text evidence="1">Belongs to the glycosyltransferase 2 family.</text>
</comment>
<dbReference type="EMBL" id="LNYC01000017">
    <property type="protein sequence ID" value="KTD02881.1"/>
    <property type="molecule type" value="Genomic_DNA"/>
</dbReference>
<evidence type="ECO:0000256" key="3">
    <source>
        <dbReference type="ARBA" id="ARBA00022679"/>
    </source>
</evidence>
<evidence type="ECO:0000313" key="4">
    <source>
        <dbReference type="EMBL" id="KTD02881.1"/>
    </source>
</evidence>
<dbReference type="RefSeq" id="WP_051551005.1">
    <property type="nucleotide sequence ID" value="NZ_CAAAHN010000001.1"/>
</dbReference>
<dbReference type="OrthoDB" id="276604at2"/>
<dbReference type="AlphaFoldDB" id="A0A0W0U575"/>
<evidence type="ECO:0000256" key="2">
    <source>
        <dbReference type="ARBA" id="ARBA00022676"/>
    </source>
</evidence>
<comment type="caution">
    <text evidence="4">The sequence shown here is derived from an EMBL/GenBank/DDBJ whole genome shotgun (WGS) entry which is preliminary data.</text>
</comment>
<dbReference type="CDD" id="cd06423">
    <property type="entry name" value="CESA_like"/>
    <property type="match status" value="1"/>
</dbReference>
<dbReference type="Gene3D" id="3.90.550.10">
    <property type="entry name" value="Spore Coat Polysaccharide Biosynthesis Protein SpsA, Chain A"/>
    <property type="match status" value="1"/>
</dbReference>
<accession>A0A0W0U575</accession>
<keyword evidence="5" id="KW-1185">Reference proteome</keyword>